<evidence type="ECO:0000256" key="5">
    <source>
        <dbReference type="PIRSR" id="PIRSR601820-3"/>
    </source>
</evidence>
<dbReference type="GO" id="GO:0051045">
    <property type="term" value="P:negative regulation of membrane protein ectodomain proteolysis"/>
    <property type="evidence" value="ECO:0007669"/>
    <property type="project" value="TreeGrafter"/>
</dbReference>
<keyword evidence="3 5" id="KW-1015">Disulfide bond</keyword>
<feature type="chain" id="PRO_5040419575" description="NTR domain-containing protein" evidence="6">
    <location>
        <begin position="22"/>
        <end position="149"/>
    </location>
</feature>
<dbReference type="GO" id="GO:0031012">
    <property type="term" value="C:extracellular matrix"/>
    <property type="evidence" value="ECO:0007669"/>
    <property type="project" value="TreeGrafter"/>
</dbReference>
<dbReference type="GO" id="GO:0002020">
    <property type="term" value="F:protease binding"/>
    <property type="evidence" value="ECO:0007669"/>
    <property type="project" value="TreeGrafter"/>
</dbReference>
<dbReference type="GO" id="GO:0005615">
    <property type="term" value="C:extracellular space"/>
    <property type="evidence" value="ECO:0007669"/>
    <property type="project" value="TreeGrafter"/>
</dbReference>
<feature type="domain" description="NTR" evidence="7">
    <location>
        <begin position="22"/>
        <end position="145"/>
    </location>
</feature>
<feature type="disulfide bond" evidence="5">
    <location>
        <begin position="38"/>
        <end position="145"/>
    </location>
</feature>
<keyword evidence="9" id="KW-1185">Reference proteome</keyword>
<dbReference type="SUPFAM" id="SSF50242">
    <property type="entry name" value="TIMP-like"/>
    <property type="match status" value="1"/>
</dbReference>
<evidence type="ECO:0000256" key="6">
    <source>
        <dbReference type="SAM" id="SignalP"/>
    </source>
</evidence>
<organism evidence="8 9">
    <name type="scientific">Holothuria leucospilota</name>
    <name type="common">Black long sea cucumber</name>
    <name type="synonym">Mertensiothuria leucospilota</name>
    <dbReference type="NCBI Taxonomy" id="206669"/>
    <lineage>
        <taxon>Eukaryota</taxon>
        <taxon>Metazoa</taxon>
        <taxon>Echinodermata</taxon>
        <taxon>Eleutherozoa</taxon>
        <taxon>Echinozoa</taxon>
        <taxon>Holothuroidea</taxon>
        <taxon>Aspidochirotacea</taxon>
        <taxon>Aspidochirotida</taxon>
        <taxon>Holothuriidae</taxon>
        <taxon>Holothuria</taxon>
    </lineage>
</organism>
<protein>
    <recommendedName>
        <fullName evidence="7">NTR domain-containing protein</fullName>
    </recommendedName>
</protein>
<dbReference type="Gene3D" id="2.40.50.120">
    <property type="match status" value="1"/>
</dbReference>
<dbReference type="PANTHER" id="PTHR11844">
    <property type="entry name" value="METALLOPROTEASE INHIBITOR"/>
    <property type="match status" value="1"/>
</dbReference>
<evidence type="ECO:0000313" key="9">
    <source>
        <dbReference type="Proteomes" id="UP001152320"/>
    </source>
</evidence>
<dbReference type="AlphaFoldDB" id="A0A9Q1HF46"/>
<reference evidence="8" key="1">
    <citation type="submission" date="2021-10" db="EMBL/GenBank/DDBJ databases">
        <title>Tropical sea cucumber genome reveals ecological adaptation and Cuvierian tubules defense mechanism.</title>
        <authorList>
            <person name="Chen T."/>
        </authorList>
    </citation>
    <scope>NUCLEOTIDE SEQUENCE</scope>
    <source>
        <strain evidence="8">Nanhai2018</strain>
        <tissue evidence="8">Muscle</tissue>
    </source>
</reference>
<dbReference type="InterPro" id="IPR008993">
    <property type="entry name" value="TIMP-like_OB-fold"/>
</dbReference>
<dbReference type="InterPro" id="IPR001820">
    <property type="entry name" value="TIMP"/>
</dbReference>
<dbReference type="InterPro" id="IPR001134">
    <property type="entry name" value="Netrin_domain"/>
</dbReference>
<dbReference type="Proteomes" id="UP001152320">
    <property type="component" value="Chromosome 2"/>
</dbReference>
<keyword evidence="4" id="KW-0862">Zinc</keyword>
<dbReference type="EMBL" id="JAIZAY010000002">
    <property type="protein sequence ID" value="KAJ8047397.1"/>
    <property type="molecule type" value="Genomic_DNA"/>
</dbReference>
<dbReference type="PROSITE" id="PS50189">
    <property type="entry name" value="NTR"/>
    <property type="match status" value="1"/>
</dbReference>
<evidence type="ECO:0000259" key="7">
    <source>
        <dbReference type="PROSITE" id="PS50189"/>
    </source>
</evidence>
<evidence type="ECO:0000256" key="4">
    <source>
        <dbReference type="PIRSR" id="PIRSR601820-1"/>
    </source>
</evidence>
<dbReference type="Pfam" id="PF00965">
    <property type="entry name" value="TIMP"/>
    <property type="match status" value="1"/>
</dbReference>
<dbReference type="OrthoDB" id="6041373at2759"/>
<keyword evidence="6" id="KW-0732">Signal</keyword>
<dbReference type="PANTHER" id="PTHR11844:SF33">
    <property type="entry name" value="TISSUE INHIBITOR OF METALLOPROTEINASE"/>
    <property type="match status" value="1"/>
</dbReference>
<name>A0A9Q1HF46_HOLLE</name>
<feature type="binding site" evidence="4">
    <location>
        <position position="22"/>
    </location>
    <ligand>
        <name>Zn(2+)</name>
        <dbReference type="ChEBI" id="CHEBI:29105"/>
        <note>ligand shared with metalloproteinase partner</note>
    </ligand>
</feature>
<keyword evidence="4" id="KW-0479">Metal-binding</keyword>
<feature type="disulfide bond" evidence="5">
    <location>
        <begin position="24"/>
        <end position="120"/>
    </location>
</feature>
<evidence type="ECO:0000256" key="1">
    <source>
        <dbReference type="ARBA" id="ARBA00004613"/>
    </source>
</evidence>
<keyword evidence="2" id="KW-0964">Secreted</keyword>
<comment type="subcellular location">
    <subcellularLocation>
        <location evidence="1">Secreted</location>
    </subcellularLocation>
</comment>
<accession>A0A9Q1HF46</accession>
<comment type="caution">
    <text evidence="8">The sequence shown here is derived from an EMBL/GenBank/DDBJ whole genome shotgun (WGS) entry which is preliminary data.</text>
</comment>
<feature type="disulfide bond" evidence="5">
    <location>
        <begin position="22"/>
        <end position="91"/>
    </location>
</feature>
<feature type="signal peptide" evidence="6">
    <location>
        <begin position="1"/>
        <end position="21"/>
    </location>
</feature>
<sequence length="149" mass="16976">MLKLLDVIGFLTFLFVPSCLACTCSPNPWTTPKEVLYCDAYYVIKGTVVDKVTQNNTIEYYVQVENVFKGGKEFSIGEIAVFKTGQSSLQCGVNYLEKGSKYLFTGPEPYPNYGHGLTICQWVRKFTQLSREEKKGIRGDYKQYCPDYL</sequence>
<gene>
    <name evidence="8" type="ORF">HOLleu_06385</name>
</gene>
<evidence type="ECO:0000256" key="3">
    <source>
        <dbReference type="ARBA" id="ARBA00023157"/>
    </source>
</evidence>
<evidence type="ECO:0000313" key="8">
    <source>
        <dbReference type="EMBL" id="KAJ8047397.1"/>
    </source>
</evidence>
<evidence type="ECO:0000256" key="2">
    <source>
        <dbReference type="ARBA" id="ARBA00022525"/>
    </source>
</evidence>
<dbReference type="GO" id="GO:0008191">
    <property type="term" value="F:metalloendopeptidase inhibitor activity"/>
    <property type="evidence" value="ECO:0007669"/>
    <property type="project" value="InterPro"/>
</dbReference>
<dbReference type="GO" id="GO:0046872">
    <property type="term" value="F:metal ion binding"/>
    <property type="evidence" value="ECO:0007669"/>
    <property type="project" value="UniProtKB-KW"/>
</dbReference>
<proteinExistence type="predicted"/>